<dbReference type="SUPFAM" id="SSF50156">
    <property type="entry name" value="PDZ domain-like"/>
    <property type="match status" value="1"/>
</dbReference>
<proteinExistence type="inferred from homology"/>
<name>A0ABR7JJZ9_9FIRM</name>
<keyword evidence="6 11" id="KW-0378">Hydrolase</keyword>
<dbReference type="InterPro" id="IPR041489">
    <property type="entry name" value="PDZ_6"/>
</dbReference>
<keyword evidence="9 11" id="KW-0482">Metalloprotease</keyword>
<evidence type="ECO:0000256" key="4">
    <source>
        <dbReference type="ARBA" id="ARBA00022670"/>
    </source>
</evidence>
<dbReference type="CDD" id="cd06163">
    <property type="entry name" value="S2P-M50_PDZ_RseP-like"/>
    <property type="match status" value="1"/>
</dbReference>
<keyword evidence="10 11" id="KW-0472">Membrane</keyword>
<evidence type="ECO:0000256" key="7">
    <source>
        <dbReference type="ARBA" id="ARBA00022833"/>
    </source>
</evidence>
<comment type="caution">
    <text evidence="13">The sequence shown here is derived from an EMBL/GenBank/DDBJ whole genome shotgun (WGS) entry which is preliminary data.</text>
</comment>
<evidence type="ECO:0000256" key="11">
    <source>
        <dbReference type="RuleBase" id="RU362031"/>
    </source>
</evidence>
<comment type="subcellular location">
    <subcellularLocation>
        <location evidence="2">Membrane</location>
        <topology evidence="2">Multi-pass membrane protein</topology>
    </subcellularLocation>
</comment>
<dbReference type="PANTHER" id="PTHR42837">
    <property type="entry name" value="REGULATOR OF SIGMA-E PROTEASE RSEP"/>
    <property type="match status" value="1"/>
</dbReference>
<dbReference type="CDD" id="cd23081">
    <property type="entry name" value="cpPDZ_EcRseP-like"/>
    <property type="match status" value="1"/>
</dbReference>
<evidence type="ECO:0000259" key="12">
    <source>
        <dbReference type="SMART" id="SM00228"/>
    </source>
</evidence>
<dbReference type="Gene3D" id="2.30.42.10">
    <property type="match status" value="1"/>
</dbReference>
<dbReference type="EC" id="3.4.24.-" evidence="11"/>
<dbReference type="Pfam" id="PF02163">
    <property type="entry name" value="Peptidase_M50"/>
    <property type="match status" value="1"/>
</dbReference>
<feature type="transmembrane region" description="Helical" evidence="11">
    <location>
        <begin position="308"/>
        <end position="327"/>
    </location>
</feature>
<dbReference type="Proteomes" id="UP000609849">
    <property type="component" value="Unassembled WGS sequence"/>
</dbReference>
<keyword evidence="8 11" id="KW-1133">Transmembrane helix</keyword>
<keyword evidence="7 11" id="KW-0862">Zinc</keyword>
<comment type="cofactor">
    <cofactor evidence="1 11">
        <name>Zn(2+)</name>
        <dbReference type="ChEBI" id="CHEBI:29105"/>
    </cofactor>
</comment>
<dbReference type="EMBL" id="JACRWE010000001">
    <property type="protein sequence ID" value="MBC5995222.1"/>
    <property type="molecule type" value="Genomic_DNA"/>
</dbReference>
<keyword evidence="5 11" id="KW-0812">Transmembrane</keyword>
<dbReference type="InterPro" id="IPR036034">
    <property type="entry name" value="PDZ_sf"/>
</dbReference>
<feature type="transmembrane region" description="Helical" evidence="11">
    <location>
        <begin position="89"/>
        <end position="111"/>
    </location>
</feature>
<keyword evidence="14" id="KW-1185">Reference proteome</keyword>
<sequence>MTIIVALLLFSAIVFIHELGHFLFAKMNGIKVHEFSIGMGPKIYSIKKDTDYSIRLLPIGGFVSMEGEDEDSKDPRSFGEKSILQRASVIFAGPFFNIIFTIILFIPIFLFMGNQTTTLAGVAENGPAYQAGIRVGDTIEAVNGEQVKTWQDVIQSLNESDGSELKLSIDRNGKNEELTVTPEKNAEGRYVIGIETKVERNLFASIKNAFATTWDMIVQMVTFLGQLVTGTVPGGVGNSVTGPLGVINIVSQAAKVGIINVMYIAAVISLNLGIINLVPLPALDGGRLLMLAIEAIRGGKKIDPNKEAMINMVGLGALMLFMVFITYKDILRLF</sequence>
<evidence type="ECO:0000256" key="6">
    <source>
        <dbReference type="ARBA" id="ARBA00022801"/>
    </source>
</evidence>
<evidence type="ECO:0000256" key="2">
    <source>
        <dbReference type="ARBA" id="ARBA00004141"/>
    </source>
</evidence>
<evidence type="ECO:0000313" key="13">
    <source>
        <dbReference type="EMBL" id="MBC5995222.1"/>
    </source>
</evidence>
<keyword evidence="4" id="KW-0645">Protease</keyword>
<protein>
    <recommendedName>
        <fullName evidence="11">Zinc metalloprotease</fullName>
        <ecNumber evidence="11">3.4.24.-</ecNumber>
    </recommendedName>
</protein>
<feature type="transmembrane region" description="Helical" evidence="11">
    <location>
        <begin position="261"/>
        <end position="282"/>
    </location>
</feature>
<dbReference type="InterPro" id="IPR001478">
    <property type="entry name" value="PDZ"/>
</dbReference>
<dbReference type="GO" id="GO:0008237">
    <property type="term" value="F:metallopeptidase activity"/>
    <property type="evidence" value="ECO:0007669"/>
    <property type="project" value="UniProtKB-KW"/>
</dbReference>
<accession>A0ABR7JJZ9</accession>
<dbReference type="Pfam" id="PF17820">
    <property type="entry name" value="PDZ_6"/>
    <property type="match status" value="1"/>
</dbReference>
<dbReference type="InterPro" id="IPR008915">
    <property type="entry name" value="Peptidase_M50"/>
</dbReference>
<organism evidence="13 14">
    <name type="scientific">Romboutsia faecis</name>
    <dbReference type="NCBI Taxonomy" id="2764597"/>
    <lineage>
        <taxon>Bacteria</taxon>
        <taxon>Bacillati</taxon>
        <taxon>Bacillota</taxon>
        <taxon>Clostridia</taxon>
        <taxon>Peptostreptococcales</taxon>
        <taxon>Peptostreptococcaceae</taxon>
        <taxon>Romboutsia</taxon>
    </lineage>
</organism>
<evidence type="ECO:0000256" key="3">
    <source>
        <dbReference type="ARBA" id="ARBA00007931"/>
    </source>
</evidence>
<keyword evidence="11" id="KW-0479">Metal-binding</keyword>
<dbReference type="RefSeq" id="WP_153971558.1">
    <property type="nucleotide sequence ID" value="NZ_JACRWE010000001.1"/>
</dbReference>
<dbReference type="NCBIfam" id="TIGR00054">
    <property type="entry name" value="RIP metalloprotease RseP"/>
    <property type="match status" value="1"/>
</dbReference>
<reference evidence="13 14" key="1">
    <citation type="submission" date="2020-08" db="EMBL/GenBank/DDBJ databases">
        <authorList>
            <person name="Liu C."/>
            <person name="Sun Q."/>
        </authorList>
    </citation>
    <scope>NUCLEOTIDE SEQUENCE [LARGE SCALE GENOMIC DNA]</scope>
    <source>
        <strain evidence="13 14">NSJ-18</strain>
    </source>
</reference>
<dbReference type="PANTHER" id="PTHR42837:SF2">
    <property type="entry name" value="MEMBRANE METALLOPROTEASE ARASP2, CHLOROPLASTIC-RELATED"/>
    <property type="match status" value="1"/>
</dbReference>
<evidence type="ECO:0000256" key="5">
    <source>
        <dbReference type="ARBA" id="ARBA00022692"/>
    </source>
</evidence>
<evidence type="ECO:0000256" key="10">
    <source>
        <dbReference type="ARBA" id="ARBA00023136"/>
    </source>
</evidence>
<evidence type="ECO:0000256" key="1">
    <source>
        <dbReference type="ARBA" id="ARBA00001947"/>
    </source>
</evidence>
<gene>
    <name evidence="13" type="primary">rseP</name>
    <name evidence="13" type="ORF">H8923_00485</name>
</gene>
<evidence type="ECO:0000256" key="9">
    <source>
        <dbReference type="ARBA" id="ARBA00023049"/>
    </source>
</evidence>
<comment type="similarity">
    <text evidence="3 11">Belongs to the peptidase M50B family.</text>
</comment>
<evidence type="ECO:0000256" key="8">
    <source>
        <dbReference type="ARBA" id="ARBA00022989"/>
    </source>
</evidence>
<dbReference type="SMART" id="SM00228">
    <property type="entry name" value="PDZ"/>
    <property type="match status" value="1"/>
</dbReference>
<dbReference type="InterPro" id="IPR004387">
    <property type="entry name" value="Pept_M50_Zn"/>
</dbReference>
<feature type="domain" description="PDZ" evidence="12">
    <location>
        <begin position="106"/>
        <end position="173"/>
    </location>
</feature>
<evidence type="ECO:0000313" key="14">
    <source>
        <dbReference type="Proteomes" id="UP000609849"/>
    </source>
</evidence>